<dbReference type="SUPFAM" id="SSF52540">
    <property type="entry name" value="P-loop containing nucleoside triphosphate hydrolases"/>
    <property type="match status" value="1"/>
</dbReference>
<evidence type="ECO:0000313" key="9">
    <source>
        <dbReference type="EMBL" id="KAK6132006.1"/>
    </source>
</evidence>
<proteinExistence type="inferred from homology"/>
<keyword evidence="6" id="KW-0539">Nucleus</keyword>
<gene>
    <name evidence="9" type="ORF">DH2020_034232</name>
</gene>
<evidence type="ECO:0000256" key="4">
    <source>
        <dbReference type="ARBA" id="ARBA00022763"/>
    </source>
</evidence>
<feature type="region of interest" description="Disordered" evidence="8">
    <location>
        <begin position="76"/>
        <end position="136"/>
    </location>
</feature>
<evidence type="ECO:0000256" key="5">
    <source>
        <dbReference type="ARBA" id="ARBA00022840"/>
    </source>
</evidence>
<dbReference type="PANTHER" id="PTHR12172">
    <property type="entry name" value="CELL CYCLE CHECKPOINT PROTEIN RAD17"/>
    <property type="match status" value="1"/>
</dbReference>
<dbReference type="Gene3D" id="1.10.8.60">
    <property type="match status" value="1"/>
</dbReference>
<feature type="compositionally biased region" description="Polar residues" evidence="8">
    <location>
        <begin position="95"/>
        <end position="104"/>
    </location>
</feature>
<evidence type="ECO:0000313" key="10">
    <source>
        <dbReference type="Proteomes" id="UP001318860"/>
    </source>
</evidence>
<comment type="subcellular location">
    <subcellularLocation>
        <location evidence="1">Nucleus</location>
    </subcellularLocation>
</comment>
<evidence type="ECO:0000256" key="6">
    <source>
        <dbReference type="ARBA" id="ARBA00023242"/>
    </source>
</evidence>
<evidence type="ECO:0000256" key="1">
    <source>
        <dbReference type="ARBA" id="ARBA00004123"/>
    </source>
</evidence>
<evidence type="ECO:0000256" key="8">
    <source>
        <dbReference type="SAM" id="MobiDB-lite"/>
    </source>
</evidence>
<keyword evidence="3" id="KW-0547">Nucleotide-binding</keyword>
<dbReference type="PANTHER" id="PTHR12172:SF1">
    <property type="entry name" value="P-LOOP CONTAINING NUCLEOSIDE TRIPHOSPHATE HYDROLASES SUPERFAMILY PROTEIN"/>
    <property type="match status" value="1"/>
</dbReference>
<keyword evidence="10" id="KW-1185">Reference proteome</keyword>
<comment type="caution">
    <text evidence="9">The sequence shown here is derived from an EMBL/GenBank/DDBJ whole genome shotgun (WGS) entry which is preliminary data.</text>
</comment>
<keyword evidence="5" id="KW-0067">ATP-binding</keyword>
<accession>A0ABR0VAD5</accession>
<evidence type="ECO:0000256" key="2">
    <source>
        <dbReference type="ARBA" id="ARBA00006168"/>
    </source>
</evidence>
<keyword evidence="7" id="KW-0131">Cell cycle</keyword>
<reference evidence="9 10" key="1">
    <citation type="journal article" date="2021" name="Comput. Struct. Biotechnol. J.">
        <title>De novo genome assembly of the potent medicinal plant Rehmannia glutinosa using nanopore technology.</title>
        <authorList>
            <person name="Ma L."/>
            <person name="Dong C."/>
            <person name="Song C."/>
            <person name="Wang X."/>
            <person name="Zheng X."/>
            <person name="Niu Y."/>
            <person name="Chen S."/>
            <person name="Feng W."/>
        </authorList>
    </citation>
    <scope>NUCLEOTIDE SEQUENCE [LARGE SCALE GENOMIC DNA]</scope>
    <source>
        <strain evidence="9">DH-2019</strain>
    </source>
</reference>
<comment type="similarity">
    <text evidence="2">Belongs to the rad17/RAD24 family.</text>
</comment>
<protein>
    <recommendedName>
        <fullName evidence="11">AAA+ ATPase domain-containing protein</fullName>
    </recommendedName>
</protein>
<dbReference type="InterPro" id="IPR027417">
    <property type="entry name" value="P-loop_NTPase"/>
</dbReference>
<dbReference type="EMBL" id="JABTTQ020001291">
    <property type="protein sequence ID" value="KAK6132006.1"/>
    <property type="molecule type" value="Genomic_DNA"/>
</dbReference>
<evidence type="ECO:0000256" key="3">
    <source>
        <dbReference type="ARBA" id="ARBA00022741"/>
    </source>
</evidence>
<evidence type="ECO:0008006" key="11">
    <source>
        <dbReference type="Google" id="ProtNLM"/>
    </source>
</evidence>
<dbReference type="Proteomes" id="UP001318860">
    <property type="component" value="Unassembled WGS sequence"/>
</dbReference>
<organism evidence="9 10">
    <name type="scientific">Rehmannia glutinosa</name>
    <name type="common">Chinese foxglove</name>
    <dbReference type="NCBI Taxonomy" id="99300"/>
    <lineage>
        <taxon>Eukaryota</taxon>
        <taxon>Viridiplantae</taxon>
        <taxon>Streptophyta</taxon>
        <taxon>Embryophyta</taxon>
        <taxon>Tracheophyta</taxon>
        <taxon>Spermatophyta</taxon>
        <taxon>Magnoliopsida</taxon>
        <taxon>eudicotyledons</taxon>
        <taxon>Gunneridae</taxon>
        <taxon>Pentapetalae</taxon>
        <taxon>asterids</taxon>
        <taxon>lamiids</taxon>
        <taxon>Lamiales</taxon>
        <taxon>Orobanchaceae</taxon>
        <taxon>Rehmannieae</taxon>
        <taxon>Rehmannia</taxon>
    </lineage>
</organism>
<evidence type="ECO:0000256" key="7">
    <source>
        <dbReference type="ARBA" id="ARBA00023306"/>
    </source>
</evidence>
<sequence length="1279" mass="143211">MTTIHQLLLVSEHLAVILPSFESGSGRGIKEILQLFQLTRQLRIKHGAYMGIISFNFLAESNFFVKASERRQQKRQQKELVLIDSPEENGEICSPPSSVANGRSTPGKLKRQDSSTPRKEKRNSTPSKKMKSGKRESCCGQIPFDLAVDEQQLRTIPDLRLEAKLSSEENSRIFAGRQIHPFFTSWKGVKSSQDLTDSESKWSSFERKEKGIAFNNIHVFEDVEDDHMTLSWGHWIFSERSAIADLDCGCSPVYEGSIDSLNFDNFRNISHFTRTSLYQNSHPCSVQPKEVPGLPDKPECSYSLSPLLIADKREICSEQQKDSDMLPKDAEAILATSVESMQEHKLEENDLCDAIPCVGSLESELQHRLLEERIMSHYHTCQNQPENCLWTDKYQPQNAKQICGNGESVEFLSEWLHLWHKRGSLTSRGCIDEDYSIVQDIDHDYQQSDSDTNSSEESLKNVLLVTGPVGSGKSAAIYACARDQGFQIIEINASDWRNGALVKQKFGEAVESHWLQRTVENATKSDNKSLSKFFNAVNTETHCSDDEVIELTHLSDKEDSQDAGSWPKMSACGYNRTAKSQSEIKTLILFEDVDATVHEDQGFITTIQQLAVTAKRPMILTSNSDNPVLPKNLDRLDVSFSVPSVKELLRLVSMICAAEKANIHPCLIERFVNYCQGDVRKTIMLLQFWCQGRTPGRGNELHATYQPLLFDLDAGHHILPRVIPWGYPSQLSELVADEIAKSLTLMEETHGLMDTNIVEDLNGYTTENIHVQVVELDPVEVKKEAMLSFQCSLLDEFECAQFEAKCELSDFSSSPIAFARQNSRRKVNTVLSSDSEDELSCGSIPLVSAGVDIDAEILDVKNTPETCHLAPAPIFHSEVDNSEDNRQLLERVDCSHIEDTCISHDMSFVPESTFVPETEILHETELYSTTVSYGHFNAVGDICIFQDQDSITIEPAIGSQSTNSLHIMCNDQDMLGNNFDFSTCVDQEEVGDSLSKSEAGVPGGYQPLDECSRMVFMKRLQPLDNPETDQVIDFVKETWKKLHVQCKDLRKHATAEERTARQVLILAHGMSNLISEADLLLKDCQTLVFDSLESSLVPSEKTHSYTYSDTQLEMSSILAQHGMCCYAKEIASLGSVMGPTNTVDLASEMLSSSASSVALGKLASQDQRKVDRSDDMKTTKHADLSVSKSDSSLCNIVQTIVPSRSYLAAKGAAFHEYISTLSQISRYESSRLSECIDSRRKQRRARIPRHYLSSGSLAMSPEEISLLGQYNSFQNIPFS</sequence>
<dbReference type="Gene3D" id="3.40.50.300">
    <property type="entry name" value="P-loop containing nucleotide triphosphate hydrolases"/>
    <property type="match status" value="1"/>
</dbReference>
<keyword evidence="4" id="KW-0227">DNA damage</keyword>
<name>A0ABR0VAD5_REHGL</name>
<dbReference type="InterPro" id="IPR004582">
    <property type="entry name" value="Checkpoint_prot_Rad17_Rad24"/>
</dbReference>